<proteinExistence type="predicted"/>
<reference evidence="4" key="1">
    <citation type="submission" date="2017-07" db="EMBL/GenBank/DDBJ databases">
        <title>Comparative genome mining reveals phylogenetic distribution patterns of secondary metabolites in Amycolatopsis.</title>
        <authorList>
            <person name="Adamek M."/>
            <person name="Alanjary M."/>
            <person name="Sales-Ortells H."/>
            <person name="Goodfellow M."/>
            <person name="Bull A.T."/>
            <person name="Kalinowski J."/>
            <person name="Ziemert N."/>
        </authorList>
    </citation>
    <scope>NUCLEOTIDE SEQUENCE [LARGE SCALE GENOMIC DNA]</scope>
    <source>
        <strain evidence="4">H5</strain>
    </source>
</reference>
<comment type="caution">
    <text evidence="3">The sequence shown here is derived from an EMBL/GenBank/DDBJ whole genome shotgun (WGS) entry which is preliminary data.</text>
</comment>
<dbReference type="InterPro" id="IPR055765">
    <property type="entry name" value="DUF7341"/>
</dbReference>
<dbReference type="Pfam" id="PF24030">
    <property type="entry name" value="DUF7341"/>
    <property type="match status" value="1"/>
</dbReference>
<keyword evidence="4" id="KW-1185">Reference proteome</keyword>
<evidence type="ECO:0000259" key="2">
    <source>
        <dbReference type="Pfam" id="PF24030"/>
    </source>
</evidence>
<dbReference type="Proteomes" id="UP000215199">
    <property type="component" value="Unassembled WGS sequence"/>
</dbReference>
<evidence type="ECO:0000313" key="4">
    <source>
        <dbReference type="Proteomes" id="UP000215199"/>
    </source>
</evidence>
<feature type="domain" description="DUF7341" evidence="2">
    <location>
        <begin position="19"/>
        <end position="154"/>
    </location>
</feature>
<dbReference type="EMBL" id="NMUL01000038">
    <property type="protein sequence ID" value="OXM63125.1"/>
    <property type="molecule type" value="Genomic_DNA"/>
</dbReference>
<sequence length="234" mass="25367">MTSTLDTGAREDRVNPVMLRLAFDAAVDQLTQPGLHVVARDNGDLDRATSPCLLDQLAVATQPGHERTGGASPGSRPPASLNALTLVAEISQALRVALAALGYNLFGPGPRTTLTQQVQLWASHAEQWQLEHVDYLAHATREAERWVAAGRAILDPAPTYRLRGHACPTCGHSAVLMWSVTEGEWLRQPALSIDTDRAEAVCAACDSRWGLDFWAQLGQLLEQQQAETLALDCE</sequence>
<dbReference type="RefSeq" id="WP_093951433.1">
    <property type="nucleotide sequence ID" value="NZ_NMUL01000038.1"/>
</dbReference>
<gene>
    <name evidence="3" type="ORF">CF165_32730</name>
</gene>
<accession>A0A229SVN7</accession>
<dbReference type="AlphaFoldDB" id="A0A229SVN7"/>
<organism evidence="3 4">
    <name type="scientific">Amycolatopsis vastitatis</name>
    <dbReference type="NCBI Taxonomy" id="1905142"/>
    <lineage>
        <taxon>Bacteria</taxon>
        <taxon>Bacillati</taxon>
        <taxon>Actinomycetota</taxon>
        <taxon>Actinomycetes</taxon>
        <taxon>Pseudonocardiales</taxon>
        <taxon>Pseudonocardiaceae</taxon>
        <taxon>Amycolatopsis</taxon>
    </lineage>
</organism>
<protein>
    <submittedName>
        <fullName evidence="3">Uncharacterized protein</fullName>
    </submittedName>
</protein>
<feature type="domain" description="DUF7340" evidence="1">
    <location>
        <begin position="164"/>
        <end position="223"/>
    </location>
</feature>
<name>A0A229SVN7_9PSEU</name>
<dbReference type="Pfam" id="PF24029">
    <property type="entry name" value="DUF7340"/>
    <property type="match status" value="1"/>
</dbReference>
<evidence type="ECO:0000313" key="3">
    <source>
        <dbReference type="EMBL" id="OXM63125.1"/>
    </source>
</evidence>
<dbReference type="OrthoDB" id="3683675at2"/>
<dbReference type="InterPro" id="IPR055764">
    <property type="entry name" value="DUF7340"/>
</dbReference>
<evidence type="ECO:0000259" key="1">
    <source>
        <dbReference type="Pfam" id="PF24029"/>
    </source>
</evidence>